<organism evidence="4 5">
    <name type="scientific">Fonsecaea multimorphosa CBS 102226</name>
    <dbReference type="NCBI Taxonomy" id="1442371"/>
    <lineage>
        <taxon>Eukaryota</taxon>
        <taxon>Fungi</taxon>
        <taxon>Dikarya</taxon>
        <taxon>Ascomycota</taxon>
        <taxon>Pezizomycotina</taxon>
        <taxon>Eurotiomycetes</taxon>
        <taxon>Chaetothyriomycetidae</taxon>
        <taxon>Chaetothyriales</taxon>
        <taxon>Herpotrichiellaceae</taxon>
        <taxon>Fonsecaea</taxon>
    </lineage>
</organism>
<keyword evidence="1" id="KW-0349">Heme</keyword>
<name>A0A0D2J2Y7_9EURO</name>
<gene>
    <name evidence="4" type="ORF">Z520_00493</name>
</gene>
<reference evidence="4 5" key="1">
    <citation type="submission" date="2015-01" db="EMBL/GenBank/DDBJ databases">
        <title>The Genome Sequence of Fonsecaea multimorphosa CBS 102226.</title>
        <authorList>
            <consortium name="The Broad Institute Genomics Platform"/>
            <person name="Cuomo C."/>
            <person name="de Hoog S."/>
            <person name="Gorbushina A."/>
            <person name="Stielow B."/>
            <person name="Teixiera M."/>
            <person name="Abouelleil A."/>
            <person name="Chapman S.B."/>
            <person name="Priest M."/>
            <person name="Young S.K."/>
            <person name="Wortman J."/>
            <person name="Nusbaum C."/>
            <person name="Birren B."/>
        </authorList>
    </citation>
    <scope>NUCLEOTIDE SEQUENCE [LARGE SCALE GENOMIC DNA]</scope>
    <source>
        <strain evidence="4 5">CBS 102226</strain>
    </source>
</reference>
<dbReference type="OrthoDB" id="652091at2759"/>
<protein>
    <recommendedName>
        <fullName evidence="6">Heme oxygenase-like protein</fullName>
    </recommendedName>
</protein>
<keyword evidence="2" id="KW-0479">Metal-binding</keyword>
<dbReference type="SUPFAM" id="SSF48613">
    <property type="entry name" value="Heme oxygenase-like"/>
    <property type="match status" value="1"/>
</dbReference>
<dbReference type="GeneID" id="27706239"/>
<dbReference type="GO" id="GO:0006788">
    <property type="term" value="P:heme oxidation"/>
    <property type="evidence" value="ECO:0007669"/>
    <property type="project" value="InterPro"/>
</dbReference>
<accession>A0A0D2J2Y7</accession>
<keyword evidence="3" id="KW-0408">Iron</keyword>
<keyword evidence="5" id="KW-1185">Reference proteome</keyword>
<dbReference type="VEuPathDB" id="FungiDB:Z520_00493"/>
<evidence type="ECO:0000256" key="1">
    <source>
        <dbReference type="ARBA" id="ARBA00022617"/>
    </source>
</evidence>
<dbReference type="InterPro" id="IPR016053">
    <property type="entry name" value="Haem_Oase-like"/>
</dbReference>
<evidence type="ECO:0008006" key="6">
    <source>
        <dbReference type="Google" id="ProtNLM"/>
    </source>
</evidence>
<sequence>MNAQPEQNESAQSSLPEELRATTRQRHHALNAQITQRLPLSLPPIADSPFNYTKGLIVFGQIYFAFENFLETQLVSGQLDQRLLHIYERVCFSWLLRSSRLQTDIDTLKSQLLRSQVEELEALVEESRGFRLRIERALSARPHVMLAYTWTMYLALFNGGRWIRRQLVSAGPEFWRPGTPPLSFWDFHSEEDVDVDERLKGDLKEGFREAASTLTDSEQRDVVQEALNLFDLCTEMVDFLDHKTTTRSSRILPEQFPSLIASPQLNNSPGANSTAASLWQFMVSACSSLKITASTARRHKAASAG</sequence>
<dbReference type="InterPro" id="IPR002051">
    <property type="entry name" value="Haem_Oase"/>
</dbReference>
<evidence type="ECO:0000256" key="3">
    <source>
        <dbReference type="ARBA" id="ARBA00023004"/>
    </source>
</evidence>
<evidence type="ECO:0000313" key="5">
    <source>
        <dbReference type="Proteomes" id="UP000053411"/>
    </source>
</evidence>
<dbReference type="PANTHER" id="PTHR10720:SF0">
    <property type="entry name" value="HEME OXYGENASE"/>
    <property type="match status" value="1"/>
</dbReference>
<dbReference type="InterPro" id="IPR016084">
    <property type="entry name" value="Haem_Oase-like_multi-hlx"/>
</dbReference>
<dbReference type="EMBL" id="KN848062">
    <property type="protein sequence ID" value="KIY03802.1"/>
    <property type="molecule type" value="Genomic_DNA"/>
</dbReference>
<dbReference type="RefSeq" id="XP_016637924.1">
    <property type="nucleotide sequence ID" value="XM_016771014.1"/>
</dbReference>
<dbReference type="GO" id="GO:0004392">
    <property type="term" value="F:heme oxygenase (decyclizing) activity"/>
    <property type="evidence" value="ECO:0007669"/>
    <property type="project" value="InterPro"/>
</dbReference>
<evidence type="ECO:0000256" key="2">
    <source>
        <dbReference type="ARBA" id="ARBA00022723"/>
    </source>
</evidence>
<dbReference type="AlphaFoldDB" id="A0A0D2J2Y7"/>
<proteinExistence type="predicted"/>
<dbReference type="STRING" id="1442371.A0A0D2J2Y7"/>
<dbReference type="PANTHER" id="PTHR10720">
    <property type="entry name" value="HEME OXYGENASE"/>
    <property type="match status" value="1"/>
</dbReference>
<dbReference type="CDD" id="cd19165">
    <property type="entry name" value="HemeO"/>
    <property type="match status" value="1"/>
</dbReference>
<evidence type="ECO:0000313" key="4">
    <source>
        <dbReference type="EMBL" id="KIY03802.1"/>
    </source>
</evidence>
<dbReference type="GO" id="GO:0046872">
    <property type="term" value="F:metal ion binding"/>
    <property type="evidence" value="ECO:0007669"/>
    <property type="project" value="UniProtKB-KW"/>
</dbReference>
<dbReference type="Gene3D" id="1.20.910.10">
    <property type="entry name" value="Heme oxygenase-like"/>
    <property type="match status" value="1"/>
</dbReference>
<dbReference type="Pfam" id="PF01126">
    <property type="entry name" value="Heme_oxygenase"/>
    <property type="match status" value="1"/>
</dbReference>
<dbReference type="Proteomes" id="UP000053411">
    <property type="component" value="Unassembled WGS sequence"/>
</dbReference>